<evidence type="ECO:0000313" key="2">
    <source>
        <dbReference type="Proteomes" id="UP001374584"/>
    </source>
</evidence>
<keyword evidence="2" id="KW-1185">Reference proteome</keyword>
<comment type="caution">
    <text evidence="1">The sequence shown here is derived from an EMBL/GenBank/DDBJ whole genome shotgun (WGS) entry which is preliminary data.</text>
</comment>
<evidence type="ECO:0000313" key="1">
    <source>
        <dbReference type="EMBL" id="KAK7348103.1"/>
    </source>
</evidence>
<name>A0AAN9MA90_PHACN</name>
<organism evidence="1 2">
    <name type="scientific">Phaseolus coccineus</name>
    <name type="common">Scarlet runner bean</name>
    <name type="synonym">Phaseolus multiflorus</name>
    <dbReference type="NCBI Taxonomy" id="3886"/>
    <lineage>
        <taxon>Eukaryota</taxon>
        <taxon>Viridiplantae</taxon>
        <taxon>Streptophyta</taxon>
        <taxon>Embryophyta</taxon>
        <taxon>Tracheophyta</taxon>
        <taxon>Spermatophyta</taxon>
        <taxon>Magnoliopsida</taxon>
        <taxon>eudicotyledons</taxon>
        <taxon>Gunneridae</taxon>
        <taxon>Pentapetalae</taxon>
        <taxon>rosids</taxon>
        <taxon>fabids</taxon>
        <taxon>Fabales</taxon>
        <taxon>Fabaceae</taxon>
        <taxon>Papilionoideae</taxon>
        <taxon>50 kb inversion clade</taxon>
        <taxon>NPAAA clade</taxon>
        <taxon>indigoferoid/millettioid clade</taxon>
        <taxon>Phaseoleae</taxon>
        <taxon>Phaseolus</taxon>
    </lineage>
</organism>
<accession>A0AAN9MA90</accession>
<proteinExistence type="predicted"/>
<reference evidence="1 2" key="1">
    <citation type="submission" date="2024-01" db="EMBL/GenBank/DDBJ databases">
        <title>The genomes of 5 underutilized Papilionoideae crops provide insights into root nodulation and disease resistanc.</title>
        <authorList>
            <person name="Jiang F."/>
        </authorList>
    </citation>
    <scope>NUCLEOTIDE SEQUENCE [LARGE SCALE GENOMIC DNA]</scope>
    <source>
        <strain evidence="1">JINMINGXINNONG_FW02</strain>
        <tissue evidence="1">Leaves</tissue>
    </source>
</reference>
<protein>
    <submittedName>
        <fullName evidence="1">Uncharacterized protein</fullName>
    </submittedName>
</protein>
<dbReference type="EMBL" id="JAYMYR010000008">
    <property type="protein sequence ID" value="KAK7348103.1"/>
    <property type="molecule type" value="Genomic_DNA"/>
</dbReference>
<sequence length="76" mass="9015">MDLYLLPSYITSTRHPVPPSKLFFFYEIKIYFSPKIRLLFLSPPILALRLVQLRTRQQQLLNLFHFTFASNLTPAM</sequence>
<dbReference type="Proteomes" id="UP001374584">
    <property type="component" value="Unassembled WGS sequence"/>
</dbReference>
<gene>
    <name evidence="1" type="ORF">VNO80_22652</name>
</gene>
<dbReference type="AlphaFoldDB" id="A0AAN9MA90"/>